<evidence type="ECO:0000313" key="5">
    <source>
        <dbReference type="Proteomes" id="UP000655208"/>
    </source>
</evidence>
<reference evidence="4" key="1">
    <citation type="journal article" date="2014" name="Int. J. Syst. Evol. Microbiol.">
        <title>Complete genome sequence of Corynebacterium casei LMG S-19264T (=DSM 44701T), isolated from a smear-ripened cheese.</title>
        <authorList>
            <consortium name="US DOE Joint Genome Institute (JGI-PGF)"/>
            <person name="Walter F."/>
            <person name="Albersmeier A."/>
            <person name="Kalinowski J."/>
            <person name="Ruckert C."/>
        </authorList>
    </citation>
    <scope>NUCLEOTIDE SEQUENCE</scope>
    <source>
        <strain evidence="4">CGMCC 4.7308</strain>
    </source>
</reference>
<dbReference type="Pfam" id="PF26381">
    <property type="entry name" value="BREX_PglY_5th"/>
    <property type="match status" value="1"/>
</dbReference>
<dbReference type="AlphaFoldDB" id="A0A917SUW8"/>
<dbReference type="InterPro" id="IPR045725">
    <property type="entry name" value="DUF6079_N"/>
</dbReference>
<keyword evidence="5" id="KW-1185">Reference proteome</keyword>
<name>A0A917SUW8_9ACTN</name>
<dbReference type="InterPro" id="IPR058748">
    <property type="entry name" value="PglY_5th"/>
</dbReference>
<sequence length="1250" mass="137590">MSHVGAVPRLRDIFEIPESAGTDDYVLRLSESVEADQLAATLDTYVVTPELARAFDQALSLVAEAQRSGENRAAFIEGSFGSGKSHFMAVLHALLGRHPKARAIAELQPVLSRHPELDSNRLLRLTFHFLDSRTVESALFSQYLEQVTALHPEAPPPVLHSARGLFDDAAGMRTLLGDAKFFECLNAAVAQPGGSIWSRLGVTSSWTAQRYDAAVAPQADPAERTLLQQALTGAYYQSYSRNSDWLSLEDGLAAIAEHAKSLGYDGVVLLLDELVLWLTFLITERERLNAEVQKITKLVESSRGRLAVPITSFVARQHDLRRWLDRSGLGAEQDSLERALQHQSGRFATIPLGEENLPAVAHRRLLQPRNPAAAAALEAAFGRLDRNPRVWEVLRNNINVDEDHRGSDTAAFRLTYPFSPALIDTLKSLAGLMQRERTALKVMQKMLIDGADRLTIDHVMPVGDAFDDIVTGTSPSSDPRVAERFRQARDLWTTKLRPFILSSNNISADTADADLPPGTAGEVRLAKTLILAALAPNVPALSAITASRLAALNHGSIREVLPGDAASQAVRKVRDWRARVPEVRVPDGQADPLITVTLADVDYQGVLDRARNEDTEGRRRDLVREMLFEELRVDAENRALDGVVSDTVIWRGTKREVEYVFGNIRDRSYVPDDALRARPGTVRMVLDYPFDAPGQGAREDHIRLERYRGDHDSTLTLAWVPTFFTAEENEELGRLVILNTLLRNEKWAVHAADLSEYERPQARAILEGQQSGLRSQFSSRLMQVYGIAGGRTFLEEEPPLVSLSDTFRPQRPVGATFADAAARLIDQAFTAVYPDHPEFSPPGQLVTDRELTQVLSFLRRADADADGRVVLERHDRDTARRIVQPLGLAKVNETHLIFTSTEFATWDSRISQALSAAGYDATGSVPVEVLRSAISSGPADRRGLSDGVRDLIVAAWALRQRRAWYQFGTPIPDPPTIRDIRGEMELRCEPLPESRLWGQAVERFGHWFGQGGNEHLTASNLAVFVDHGRPAVATAAAEQRALVHRLEELDQAFDVGTSARIDLARALVDLFERLQRPGVDRVAFVALLAEAVLPGTDQEIGRSLSSAQQVVDAIAAYPWARFASVRQAAEASEPLDTTARAIVQQLRTSIRDHEYVTPLARAITVAADERDRWLEGQRPVAPVTSALTAPMAAASPAPSPSGGTWQRVGVDVENAGAREADVRARIVAALAAFPHLDFEVMVVAQPRDGT</sequence>
<reference evidence="4" key="2">
    <citation type="submission" date="2020-09" db="EMBL/GenBank/DDBJ databases">
        <authorList>
            <person name="Sun Q."/>
            <person name="Zhou Y."/>
        </authorList>
    </citation>
    <scope>NUCLEOTIDE SEQUENCE</scope>
    <source>
        <strain evidence="4">CGMCC 4.7308</strain>
    </source>
</reference>
<feature type="domain" description="ATPase PglY C-terminal" evidence="3">
    <location>
        <begin position="1001"/>
        <end position="1178"/>
    </location>
</feature>
<protein>
    <recommendedName>
        <fullName evidence="6">Phage resistance protein</fullName>
    </recommendedName>
</protein>
<organism evidence="4 5">
    <name type="scientific">Nakamurella endophytica</name>
    <dbReference type="NCBI Taxonomy" id="1748367"/>
    <lineage>
        <taxon>Bacteria</taxon>
        <taxon>Bacillati</taxon>
        <taxon>Actinomycetota</taxon>
        <taxon>Actinomycetes</taxon>
        <taxon>Nakamurellales</taxon>
        <taxon>Nakamurellaceae</taxon>
        <taxon>Nakamurella</taxon>
    </lineage>
</organism>
<feature type="domain" description="ATPase PglY 5th" evidence="2">
    <location>
        <begin position="849"/>
        <end position="957"/>
    </location>
</feature>
<dbReference type="SUPFAM" id="SSF52540">
    <property type="entry name" value="P-loop containing nucleoside triphosphate hydrolases"/>
    <property type="match status" value="1"/>
</dbReference>
<evidence type="ECO:0000259" key="2">
    <source>
        <dbReference type="Pfam" id="PF26381"/>
    </source>
</evidence>
<evidence type="ECO:0000259" key="3">
    <source>
        <dbReference type="Pfam" id="PF26382"/>
    </source>
</evidence>
<dbReference type="RefSeq" id="WP_188941325.1">
    <property type="nucleotide sequence ID" value="NZ_BMNA01000003.1"/>
</dbReference>
<evidence type="ECO:0000313" key="4">
    <source>
        <dbReference type="EMBL" id="GGL99858.1"/>
    </source>
</evidence>
<dbReference type="Pfam" id="PF19557">
    <property type="entry name" value="DUF6079_1st"/>
    <property type="match status" value="1"/>
</dbReference>
<dbReference type="InterPro" id="IPR058747">
    <property type="entry name" value="PglY_C"/>
</dbReference>
<proteinExistence type="predicted"/>
<feature type="domain" description="DUF6079" evidence="1">
    <location>
        <begin position="39"/>
        <end position="104"/>
    </location>
</feature>
<comment type="caution">
    <text evidence="4">The sequence shown here is derived from an EMBL/GenBank/DDBJ whole genome shotgun (WGS) entry which is preliminary data.</text>
</comment>
<dbReference type="Pfam" id="PF26382">
    <property type="entry name" value="BREX_PglY_6th"/>
    <property type="match status" value="1"/>
</dbReference>
<dbReference type="EMBL" id="BMNA01000003">
    <property type="protein sequence ID" value="GGL99858.1"/>
    <property type="molecule type" value="Genomic_DNA"/>
</dbReference>
<gene>
    <name evidence="4" type="ORF">GCM10011594_19780</name>
</gene>
<dbReference type="Proteomes" id="UP000655208">
    <property type="component" value="Unassembled WGS sequence"/>
</dbReference>
<evidence type="ECO:0008006" key="6">
    <source>
        <dbReference type="Google" id="ProtNLM"/>
    </source>
</evidence>
<dbReference type="InterPro" id="IPR027417">
    <property type="entry name" value="P-loop_NTPase"/>
</dbReference>
<accession>A0A917SUW8</accession>
<evidence type="ECO:0000259" key="1">
    <source>
        <dbReference type="Pfam" id="PF19557"/>
    </source>
</evidence>